<evidence type="ECO:0000313" key="1">
    <source>
        <dbReference type="EMBL" id="MPN49742.1"/>
    </source>
</evidence>
<comment type="caution">
    <text evidence="1">The sequence shown here is derived from an EMBL/GenBank/DDBJ whole genome shotgun (WGS) entry which is preliminary data.</text>
</comment>
<proteinExistence type="predicted"/>
<dbReference type="AlphaFoldDB" id="A0A645IFY6"/>
<sequence length="79" mass="8783">MPRRAVRFEPAAQMRRQRLLGNQENLMSAPREVRTVADDHFHAARDVVVDDQKSDFHNSGSVCVPVGFLPPVRTAGAAE</sequence>
<gene>
    <name evidence="1" type="ORF">SDC9_197364</name>
</gene>
<name>A0A645IFY6_9ZZZZ</name>
<accession>A0A645IFY6</accession>
<dbReference type="EMBL" id="VSSQ01113261">
    <property type="protein sequence ID" value="MPN49742.1"/>
    <property type="molecule type" value="Genomic_DNA"/>
</dbReference>
<protein>
    <submittedName>
        <fullName evidence="1">Uncharacterized protein</fullName>
    </submittedName>
</protein>
<reference evidence="1" key="1">
    <citation type="submission" date="2019-08" db="EMBL/GenBank/DDBJ databases">
        <authorList>
            <person name="Kucharzyk K."/>
            <person name="Murdoch R.W."/>
            <person name="Higgins S."/>
            <person name="Loffler F."/>
        </authorList>
    </citation>
    <scope>NUCLEOTIDE SEQUENCE</scope>
</reference>
<organism evidence="1">
    <name type="scientific">bioreactor metagenome</name>
    <dbReference type="NCBI Taxonomy" id="1076179"/>
    <lineage>
        <taxon>unclassified sequences</taxon>
        <taxon>metagenomes</taxon>
        <taxon>ecological metagenomes</taxon>
    </lineage>
</organism>